<dbReference type="PROSITE" id="PS01124">
    <property type="entry name" value="HTH_ARAC_FAMILY_2"/>
    <property type="match status" value="1"/>
</dbReference>
<evidence type="ECO:0000256" key="2">
    <source>
        <dbReference type="ARBA" id="ARBA00023125"/>
    </source>
</evidence>
<keyword evidence="6" id="KW-1185">Reference proteome</keyword>
<dbReference type="Pfam" id="PF12833">
    <property type="entry name" value="HTH_18"/>
    <property type="match status" value="1"/>
</dbReference>
<dbReference type="AlphaFoldDB" id="A0A2D2B3S4"/>
<dbReference type="OrthoDB" id="7210843at2"/>
<dbReference type="Gene3D" id="1.10.10.60">
    <property type="entry name" value="Homeodomain-like"/>
    <property type="match status" value="1"/>
</dbReference>
<dbReference type="InterPro" id="IPR009057">
    <property type="entry name" value="Homeodomain-like_sf"/>
</dbReference>
<name>A0A2D2B3S4_9CAUL</name>
<sequence length="226" mass="25036">MHRHAHVQFVLPVLGELEIEVGGRGGRLDVARAAFVPEQTDHDQLGRGENRFLIIDCKTSELDEAALERLSRDPFLSIPAAARRLIEFIDLSRSGDFVPQAVTRHGLPLLLGALTAEPERASRLGSLLRRIEAAPGRAWTVERMAGEAGMSVSRLHAHFRRELDTTPQQWLTDQRLKAVQESLAGTDLPIAQLAFQAGYSDQSALTRALRRATGLTPAAYRKAHRR</sequence>
<keyword evidence="3" id="KW-0804">Transcription</keyword>
<feature type="domain" description="HTH araC/xylS-type" evidence="4">
    <location>
        <begin position="125"/>
        <end position="223"/>
    </location>
</feature>
<dbReference type="SMART" id="SM00342">
    <property type="entry name" value="HTH_ARAC"/>
    <property type="match status" value="1"/>
</dbReference>
<keyword evidence="1" id="KW-0805">Transcription regulation</keyword>
<dbReference type="PANTHER" id="PTHR46796">
    <property type="entry name" value="HTH-TYPE TRANSCRIPTIONAL ACTIVATOR RHAS-RELATED"/>
    <property type="match status" value="1"/>
</dbReference>
<dbReference type="GO" id="GO:0043565">
    <property type="term" value="F:sequence-specific DNA binding"/>
    <property type="evidence" value="ECO:0007669"/>
    <property type="project" value="InterPro"/>
</dbReference>
<reference evidence="5 6" key="1">
    <citation type="submission" date="2017-10" db="EMBL/GenBank/DDBJ databases">
        <title>Genome sequence of Caulobacter mirabilis FWC38.</title>
        <authorList>
            <person name="Fiebig A."/>
            <person name="Crosson S."/>
        </authorList>
    </citation>
    <scope>NUCLEOTIDE SEQUENCE [LARGE SCALE GENOMIC DNA]</scope>
    <source>
        <strain evidence="5 6">FWC 38</strain>
    </source>
</reference>
<dbReference type="InterPro" id="IPR018060">
    <property type="entry name" value="HTH_AraC"/>
</dbReference>
<dbReference type="PANTHER" id="PTHR46796:SF2">
    <property type="entry name" value="TRANSCRIPTIONAL REGULATORY PROTEIN"/>
    <property type="match status" value="1"/>
</dbReference>
<dbReference type="InterPro" id="IPR050204">
    <property type="entry name" value="AraC_XylS_family_regulators"/>
</dbReference>
<accession>A0A2D2B3S4</accession>
<dbReference type="Proteomes" id="UP000228945">
    <property type="component" value="Chromosome"/>
</dbReference>
<dbReference type="KEGG" id="cmb:CSW64_07730"/>
<dbReference type="GO" id="GO:0003700">
    <property type="term" value="F:DNA-binding transcription factor activity"/>
    <property type="evidence" value="ECO:0007669"/>
    <property type="project" value="InterPro"/>
</dbReference>
<organism evidence="5 6">
    <name type="scientific">Caulobacter mirabilis</name>
    <dbReference type="NCBI Taxonomy" id="69666"/>
    <lineage>
        <taxon>Bacteria</taxon>
        <taxon>Pseudomonadati</taxon>
        <taxon>Pseudomonadota</taxon>
        <taxon>Alphaproteobacteria</taxon>
        <taxon>Caulobacterales</taxon>
        <taxon>Caulobacteraceae</taxon>
        <taxon>Caulobacter</taxon>
    </lineage>
</organism>
<gene>
    <name evidence="5" type="ORF">CSW64_07730</name>
</gene>
<protein>
    <submittedName>
        <fullName evidence="5">AraC family transcriptional regulator</fullName>
    </submittedName>
</protein>
<keyword evidence="2" id="KW-0238">DNA-binding</keyword>
<dbReference type="SUPFAM" id="SSF46689">
    <property type="entry name" value="Homeodomain-like"/>
    <property type="match status" value="2"/>
</dbReference>
<dbReference type="EMBL" id="CP024201">
    <property type="protein sequence ID" value="ATQ44923.1"/>
    <property type="molecule type" value="Genomic_DNA"/>
</dbReference>
<evidence type="ECO:0000256" key="1">
    <source>
        <dbReference type="ARBA" id="ARBA00023015"/>
    </source>
</evidence>
<evidence type="ECO:0000313" key="5">
    <source>
        <dbReference type="EMBL" id="ATQ44923.1"/>
    </source>
</evidence>
<proteinExistence type="predicted"/>
<evidence type="ECO:0000259" key="4">
    <source>
        <dbReference type="PROSITE" id="PS01124"/>
    </source>
</evidence>
<evidence type="ECO:0000256" key="3">
    <source>
        <dbReference type="ARBA" id="ARBA00023163"/>
    </source>
</evidence>
<evidence type="ECO:0000313" key="6">
    <source>
        <dbReference type="Proteomes" id="UP000228945"/>
    </source>
</evidence>